<dbReference type="InterPro" id="IPR019405">
    <property type="entry name" value="Lactonase_7-beta_prop"/>
</dbReference>
<dbReference type="PANTHER" id="PTHR30344:SF1">
    <property type="entry name" value="6-PHOSPHOGLUCONOLACTONASE"/>
    <property type="match status" value="1"/>
</dbReference>
<sequence>METLFCVGTLDYKTFKGSYGIHVVRMDGEKGSLTHVSERNDGYNPSFLISNKTGTGIYTVSERLEDGALTFYHLNGEELLFKSALNLPGEGCVHAQMSPDQRFILVACWKTANVIVCSLDSKGVPTEVVCNVRMPDGHGPLERQTQPNPHQVVFDPSGRWVAIPDLGADRLHLASYEPISGELTLRHRANVAPGSGPRHLVFHPTNGCLYLFTEMDTAIYVFGFDQQSGELSFKQKTCLLPKALLERAEIQGAEIQISPDGKYVFASVRGYYRNGQDQIFRLTINEHDGSVHSPVCFPCGGKCPRMFEFTPDHRFIIVCNQADHEVVSLEYEEKHGTIGKVCGRVHVPEAAAVTSAVITNP</sequence>
<evidence type="ECO:0000313" key="3">
    <source>
        <dbReference type="Proteomes" id="UP000759273"/>
    </source>
</evidence>
<dbReference type="Pfam" id="PF10282">
    <property type="entry name" value="Lactonase"/>
    <property type="match status" value="1"/>
</dbReference>
<proteinExistence type="inferred from homology"/>
<dbReference type="PANTHER" id="PTHR30344">
    <property type="entry name" value="6-PHOSPHOGLUCONOLACTONASE-RELATED"/>
    <property type="match status" value="1"/>
</dbReference>
<name>A0A943HKB7_9FIRM</name>
<dbReference type="InterPro" id="IPR015943">
    <property type="entry name" value="WD40/YVTN_repeat-like_dom_sf"/>
</dbReference>
<organism evidence="2 3">
    <name type="scientific">Subdoligranulum variabile</name>
    <dbReference type="NCBI Taxonomy" id="214851"/>
    <lineage>
        <taxon>Bacteria</taxon>
        <taxon>Bacillati</taxon>
        <taxon>Bacillota</taxon>
        <taxon>Clostridia</taxon>
        <taxon>Eubacteriales</taxon>
        <taxon>Oscillospiraceae</taxon>
        <taxon>Subdoligranulum</taxon>
    </lineage>
</organism>
<evidence type="ECO:0000256" key="1">
    <source>
        <dbReference type="ARBA" id="ARBA00005564"/>
    </source>
</evidence>
<gene>
    <name evidence="2" type="ORF">KHY36_13435</name>
</gene>
<accession>A0A943HKB7</accession>
<protein>
    <submittedName>
        <fullName evidence="2">Lactonase family protein</fullName>
    </submittedName>
</protein>
<dbReference type="AlphaFoldDB" id="A0A943HKB7"/>
<dbReference type="EMBL" id="JAGZGG010000044">
    <property type="protein sequence ID" value="MBS5333516.1"/>
    <property type="molecule type" value="Genomic_DNA"/>
</dbReference>
<dbReference type="Gene3D" id="2.130.10.10">
    <property type="entry name" value="YVTN repeat-like/Quinoprotein amine dehydrogenase"/>
    <property type="match status" value="1"/>
</dbReference>
<comment type="caution">
    <text evidence="2">The sequence shown here is derived from an EMBL/GenBank/DDBJ whole genome shotgun (WGS) entry which is preliminary data.</text>
</comment>
<dbReference type="InterPro" id="IPR050282">
    <property type="entry name" value="Cycloisomerase_2"/>
</dbReference>
<evidence type="ECO:0000313" key="2">
    <source>
        <dbReference type="EMBL" id="MBS5333516.1"/>
    </source>
</evidence>
<reference evidence="2" key="1">
    <citation type="submission" date="2021-02" db="EMBL/GenBank/DDBJ databases">
        <title>Infant gut strain persistence is associated with maternal origin, phylogeny, and functional potential including surface adhesion and iron acquisition.</title>
        <authorList>
            <person name="Lou Y.C."/>
        </authorList>
    </citation>
    <scope>NUCLEOTIDE SEQUENCE</scope>
    <source>
        <strain evidence="2">L3_101_000M1_dasL3_101_000M1_concoct_87</strain>
    </source>
</reference>
<comment type="similarity">
    <text evidence="1">Belongs to the cycloisomerase 2 family.</text>
</comment>
<dbReference type="GO" id="GO:0017057">
    <property type="term" value="F:6-phosphogluconolactonase activity"/>
    <property type="evidence" value="ECO:0007669"/>
    <property type="project" value="TreeGrafter"/>
</dbReference>
<dbReference type="InterPro" id="IPR011048">
    <property type="entry name" value="Haem_d1_sf"/>
</dbReference>
<dbReference type="SUPFAM" id="SSF51004">
    <property type="entry name" value="C-terminal (heme d1) domain of cytochrome cd1-nitrite reductase"/>
    <property type="match status" value="1"/>
</dbReference>
<dbReference type="Proteomes" id="UP000759273">
    <property type="component" value="Unassembled WGS sequence"/>
</dbReference>